<dbReference type="SUPFAM" id="SSF49313">
    <property type="entry name" value="Cadherin-like"/>
    <property type="match status" value="1"/>
</dbReference>
<dbReference type="InterPro" id="IPR015919">
    <property type="entry name" value="Cadherin-like_sf"/>
</dbReference>
<evidence type="ECO:0000256" key="4">
    <source>
        <dbReference type="ARBA" id="ARBA00022989"/>
    </source>
</evidence>
<dbReference type="Pfam" id="PF00028">
    <property type="entry name" value="Cadherin"/>
    <property type="match status" value="1"/>
</dbReference>
<evidence type="ECO:0000256" key="5">
    <source>
        <dbReference type="ARBA" id="ARBA00023136"/>
    </source>
</evidence>
<reference evidence="9 10" key="1">
    <citation type="submission" date="2023-05" db="EMBL/GenBank/DDBJ databases">
        <title>B98-5 Cell Line De Novo Hybrid Assembly: An Optical Mapping Approach.</title>
        <authorList>
            <person name="Kananen K."/>
            <person name="Auerbach J.A."/>
            <person name="Kautto E."/>
            <person name="Blachly J.S."/>
        </authorList>
    </citation>
    <scope>NUCLEOTIDE SEQUENCE [LARGE SCALE GENOMIC DNA]</scope>
    <source>
        <strain evidence="9">B95-8</strain>
        <tissue evidence="9">Cell line</tissue>
    </source>
</reference>
<evidence type="ECO:0000256" key="1">
    <source>
        <dbReference type="ARBA" id="ARBA00004370"/>
    </source>
</evidence>
<proteinExistence type="predicted"/>
<organism evidence="9 10">
    <name type="scientific">Saguinus oedipus</name>
    <name type="common">Cotton-top tamarin</name>
    <name type="synonym">Oedipomidas oedipus</name>
    <dbReference type="NCBI Taxonomy" id="9490"/>
    <lineage>
        <taxon>Eukaryota</taxon>
        <taxon>Metazoa</taxon>
        <taxon>Chordata</taxon>
        <taxon>Craniata</taxon>
        <taxon>Vertebrata</taxon>
        <taxon>Euteleostomi</taxon>
        <taxon>Mammalia</taxon>
        <taxon>Eutheria</taxon>
        <taxon>Euarchontoglires</taxon>
        <taxon>Primates</taxon>
        <taxon>Haplorrhini</taxon>
        <taxon>Platyrrhini</taxon>
        <taxon>Cebidae</taxon>
        <taxon>Callitrichinae</taxon>
        <taxon>Saguinus</taxon>
    </lineage>
</organism>
<dbReference type="SMART" id="SM00112">
    <property type="entry name" value="CA"/>
    <property type="match status" value="1"/>
</dbReference>
<dbReference type="PANTHER" id="PTHR24026">
    <property type="entry name" value="FAT ATYPICAL CADHERIN-RELATED"/>
    <property type="match status" value="1"/>
</dbReference>
<dbReference type="Proteomes" id="UP001266305">
    <property type="component" value="Unassembled WGS sequence"/>
</dbReference>
<evidence type="ECO:0000313" key="10">
    <source>
        <dbReference type="Proteomes" id="UP001266305"/>
    </source>
</evidence>
<keyword evidence="7" id="KW-0106">Calcium</keyword>
<gene>
    <name evidence="9" type="primary">CELSR1_12</name>
    <name evidence="9" type="ORF">P7K49_013587</name>
</gene>
<evidence type="ECO:0000259" key="8">
    <source>
        <dbReference type="PROSITE" id="PS50268"/>
    </source>
</evidence>
<feature type="domain" description="Cadherin" evidence="8">
    <location>
        <begin position="12"/>
        <end position="103"/>
    </location>
</feature>
<dbReference type="PANTHER" id="PTHR24026:SF36">
    <property type="entry name" value="CADHERIN EGF LAG SEVEN-PASS G-TYPE RECEPTOR 1"/>
    <property type="match status" value="1"/>
</dbReference>
<keyword evidence="5" id="KW-0472">Membrane</keyword>
<keyword evidence="6" id="KW-0325">Glycoprotein</keyword>
<evidence type="ECO:0000256" key="2">
    <source>
        <dbReference type="ARBA" id="ARBA00022536"/>
    </source>
</evidence>
<comment type="subcellular location">
    <subcellularLocation>
        <location evidence="1">Membrane</location>
    </subcellularLocation>
</comment>
<dbReference type="Gene3D" id="2.60.40.60">
    <property type="entry name" value="Cadherins"/>
    <property type="match status" value="1"/>
</dbReference>
<dbReference type="CDD" id="cd11304">
    <property type="entry name" value="Cadherin_repeat"/>
    <property type="match status" value="1"/>
</dbReference>
<dbReference type="Pfam" id="PF23592">
    <property type="entry name" value="Cadherin_CELSR2_9th"/>
    <property type="match status" value="1"/>
</dbReference>
<dbReference type="PROSITE" id="PS50268">
    <property type="entry name" value="CADHERIN_2"/>
    <property type="match status" value="1"/>
</dbReference>
<dbReference type="PRINTS" id="PR00205">
    <property type="entry name" value="CADHERIN"/>
</dbReference>
<name>A0ABQ9VGC5_SAGOE</name>
<evidence type="ECO:0000313" key="9">
    <source>
        <dbReference type="EMBL" id="KAK2108422.1"/>
    </source>
</evidence>
<dbReference type="EMBL" id="JASSZA010000006">
    <property type="protein sequence ID" value="KAK2108422.1"/>
    <property type="molecule type" value="Genomic_DNA"/>
</dbReference>
<keyword evidence="9" id="KW-0675">Receptor</keyword>
<dbReference type="InterPro" id="IPR002126">
    <property type="entry name" value="Cadherin-like_dom"/>
</dbReference>
<protein>
    <submittedName>
        <fullName evidence="9">Cadherin EGF LAG seven-pass G-type receptor 1</fullName>
    </submittedName>
</protein>
<accession>A0ABQ9VGC5</accession>
<dbReference type="InterPro" id="IPR056286">
    <property type="entry name" value="Cadherin_CELSR1-3_9th"/>
</dbReference>
<comment type="caution">
    <text evidence="9">The sequence shown here is derived from an EMBL/GenBank/DDBJ whole genome shotgun (WGS) entry which is preliminary data.</text>
</comment>
<sequence length="202" mass="22590">MFEKDELELFVENNPVGSVVAKIIAQDPDEGPNAQIMYHIVEGDMRHFFQLDLLNGDLRALVELDFEVQREYVLAVQATSAPLVSRARVHILLMDQKDNPPVLPDFQILFNNYVTNKSNSFPAGVIGCIPAHDPTLNYTFLRGNELHLLLLDPAMGELMDLDDNRPSKSLMEVSVSGCIWAGRGELCKDLLPPVRCWGECPA</sequence>
<evidence type="ECO:0000256" key="3">
    <source>
        <dbReference type="ARBA" id="ARBA00022692"/>
    </source>
</evidence>
<keyword evidence="3" id="KW-0812">Transmembrane</keyword>
<evidence type="ECO:0000256" key="7">
    <source>
        <dbReference type="PROSITE-ProRule" id="PRU00043"/>
    </source>
</evidence>
<keyword evidence="10" id="KW-1185">Reference proteome</keyword>
<evidence type="ECO:0000256" key="6">
    <source>
        <dbReference type="ARBA" id="ARBA00023180"/>
    </source>
</evidence>
<keyword evidence="4" id="KW-1133">Transmembrane helix</keyword>
<keyword evidence="2" id="KW-0245">EGF-like domain</keyword>